<dbReference type="HOGENOM" id="CLU_416158_0_0_1"/>
<feature type="compositionally biased region" description="Low complexity" evidence="1">
    <location>
        <begin position="176"/>
        <end position="193"/>
    </location>
</feature>
<keyword evidence="4" id="KW-1185">Reference proteome</keyword>
<feature type="compositionally biased region" description="Basic residues" evidence="1">
    <location>
        <begin position="539"/>
        <end position="558"/>
    </location>
</feature>
<evidence type="ECO:0000256" key="2">
    <source>
        <dbReference type="SAM" id="Phobius"/>
    </source>
</evidence>
<sequence>MCDPSNTSIDAALWDTRKDLDSQMAGLYAINAQHELDRVWAAPRTDLDRLGRVRRLHARYRALALTTVAADSIAVPEPMAFIHPDRQALMDLMLNNPSPSPERQVIEYYDEGDGNWEHDDLHQDADHEIEGAVISTALVRQRPSDPRSRSRSPTTSSHGPRNTASRFHDRSDTAVGNRRNNQRQQGGNDNSNRTNRATAAKPQQPSRPRSRSPVSIPRGPRSTLTQFRDRSDSTVNDRRNNHLQTWFDPSRQSNDQSQSWAQQPYHPQAPAPTVDPNYQAALDTTRAVLENLVHSGRQAPGFGYIVNFGAQAPAPTVDPNLQAVLDFAKAQLETVVRGQAPAIQPQVDSGPGGYGGGPEGQRGFGDQGGYGGPGGFGRGQGGHGQGGSEQGGDGQVCQDGQDGDHGQVRHRPRRGRGDLSIVFGSALVVCFGGFAVCLLARFHGARLLARFDGAFVCLPGLTVSRRFTSNHNSISGITTPSMLTYAQGQVTVITITTTTTTWTMTTFMARHAPMPATWQAQSAPAPQRMLHDINNRDAFKKKKKKRGKHRGSHGKQPKNAHNPCGAGNHGRRGGSGTLGVFLNVTQQSQPGQVHQPYCCHPRRILSQPPIVTDMDMNTHCKGVDGKRVDDGGVQLRRLDRSNAGVSVPVRPGVESIEPA</sequence>
<dbReference type="GeneID" id="40749740"/>
<evidence type="ECO:0000313" key="3">
    <source>
        <dbReference type="EMBL" id="KEQ78461.1"/>
    </source>
</evidence>
<feature type="compositionally biased region" description="Polar residues" evidence="1">
    <location>
        <begin position="194"/>
        <end position="204"/>
    </location>
</feature>
<feature type="compositionally biased region" description="Low complexity" evidence="1">
    <location>
        <begin position="151"/>
        <end position="161"/>
    </location>
</feature>
<feature type="compositionally biased region" description="Gly residues" evidence="1">
    <location>
        <begin position="350"/>
        <end position="394"/>
    </location>
</feature>
<keyword evidence="2" id="KW-0472">Membrane</keyword>
<keyword evidence="2" id="KW-0812">Transmembrane</keyword>
<proteinExistence type="predicted"/>
<feature type="compositionally biased region" description="Low complexity" evidence="1">
    <location>
        <begin position="211"/>
        <end position="222"/>
    </location>
</feature>
<feature type="compositionally biased region" description="Low complexity" evidence="1">
    <location>
        <begin position="261"/>
        <end position="272"/>
    </location>
</feature>
<organism evidence="3 4">
    <name type="scientific">Aureobasidium pullulans EXF-150</name>
    <dbReference type="NCBI Taxonomy" id="1043002"/>
    <lineage>
        <taxon>Eukaryota</taxon>
        <taxon>Fungi</taxon>
        <taxon>Dikarya</taxon>
        <taxon>Ascomycota</taxon>
        <taxon>Pezizomycotina</taxon>
        <taxon>Dothideomycetes</taxon>
        <taxon>Dothideomycetidae</taxon>
        <taxon>Dothideales</taxon>
        <taxon>Saccotheciaceae</taxon>
        <taxon>Aureobasidium</taxon>
    </lineage>
</organism>
<feature type="compositionally biased region" description="Polar residues" evidence="1">
    <location>
        <begin position="250"/>
        <end position="260"/>
    </location>
</feature>
<feature type="transmembrane region" description="Helical" evidence="2">
    <location>
        <begin position="419"/>
        <end position="440"/>
    </location>
</feature>
<keyword evidence="2" id="KW-1133">Transmembrane helix</keyword>
<evidence type="ECO:0000256" key="1">
    <source>
        <dbReference type="SAM" id="MobiDB-lite"/>
    </source>
</evidence>
<feature type="region of interest" description="Disordered" evidence="1">
    <location>
        <begin position="135"/>
        <end position="276"/>
    </location>
</feature>
<gene>
    <name evidence="3" type="ORF">M438DRAFT_360471</name>
</gene>
<dbReference type="Proteomes" id="UP000030706">
    <property type="component" value="Unassembled WGS sequence"/>
</dbReference>
<protein>
    <submittedName>
        <fullName evidence="3">Uncharacterized protein</fullName>
    </submittedName>
</protein>
<feature type="region of interest" description="Disordered" evidence="1">
    <location>
        <begin position="539"/>
        <end position="575"/>
    </location>
</feature>
<reference evidence="3 4" key="1">
    <citation type="journal article" date="2014" name="BMC Genomics">
        <title>Genome sequencing of four Aureobasidium pullulans varieties: biotechnological potential, stress tolerance, and description of new species.</title>
        <authorList>
            <person name="Gostin Ar C."/>
            <person name="Ohm R.A."/>
            <person name="Kogej T."/>
            <person name="Sonjak S."/>
            <person name="Turk M."/>
            <person name="Zajc J."/>
            <person name="Zalar P."/>
            <person name="Grube M."/>
            <person name="Sun H."/>
            <person name="Han J."/>
            <person name="Sharma A."/>
            <person name="Chiniquy J."/>
            <person name="Ngan C.Y."/>
            <person name="Lipzen A."/>
            <person name="Barry K."/>
            <person name="Grigoriev I.V."/>
            <person name="Gunde-Cimerman N."/>
        </authorList>
    </citation>
    <scope>NUCLEOTIDE SEQUENCE [LARGE SCALE GENOMIC DNA]</scope>
    <source>
        <strain evidence="3 4">EXF-150</strain>
    </source>
</reference>
<name>A0A074XV09_AURPU</name>
<dbReference type="EMBL" id="KL585023">
    <property type="protein sequence ID" value="KEQ78461.1"/>
    <property type="molecule type" value="Genomic_DNA"/>
</dbReference>
<feature type="region of interest" description="Disordered" evidence="1">
    <location>
        <begin position="339"/>
        <end position="413"/>
    </location>
</feature>
<evidence type="ECO:0000313" key="4">
    <source>
        <dbReference type="Proteomes" id="UP000030706"/>
    </source>
</evidence>
<feature type="compositionally biased region" description="Basic and acidic residues" evidence="1">
    <location>
        <begin position="227"/>
        <end position="240"/>
    </location>
</feature>
<dbReference type="AlphaFoldDB" id="A0A074XV09"/>
<dbReference type="RefSeq" id="XP_029754648.1">
    <property type="nucleotide sequence ID" value="XM_029907434.1"/>
</dbReference>
<accession>A0A074XV09</accession>